<dbReference type="SUPFAM" id="SSF54001">
    <property type="entry name" value="Cysteine proteinases"/>
    <property type="match status" value="1"/>
</dbReference>
<dbReference type="GO" id="GO:0005737">
    <property type="term" value="C:cytoplasm"/>
    <property type="evidence" value="ECO:0007669"/>
    <property type="project" value="UniProtKB-SubCell"/>
</dbReference>
<dbReference type="GO" id="GO:0016485">
    <property type="term" value="P:protein processing"/>
    <property type="evidence" value="ECO:0007669"/>
    <property type="project" value="TreeGrafter"/>
</dbReference>
<name>A0A7I8WAH8_9ANNE</name>
<evidence type="ECO:0000256" key="10">
    <source>
        <dbReference type="ARBA" id="ARBA00029362"/>
    </source>
</evidence>
<evidence type="ECO:0000256" key="11">
    <source>
        <dbReference type="RuleBase" id="RU363115"/>
    </source>
</evidence>
<evidence type="ECO:0000259" key="12">
    <source>
        <dbReference type="Pfam" id="PF03416"/>
    </source>
</evidence>
<evidence type="ECO:0000256" key="6">
    <source>
        <dbReference type="ARBA" id="ARBA00022801"/>
    </source>
</evidence>
<keyword evidence="9 11" id="KW-0072">Autophagy</keyword>
<dbReference type="GO" id="GO:0004197">
    <property type="term" value="F:cysteine-type endopeptidase activity"/>
    <property type="evidence" value="ECO:0007669"/>
    <property type="project" value="TreeGrafter"/>
</dbReference>
<evidence type="ECO:0000256" key="7">
    <source>
        <dbReference type="ARBA" id="ARBA00022807"/>
    </source>
</evidence>
<evidence type="ECO:0000256" key="8">
    <source>
        <dbReference type="ARBA" id="ARBA00022927"/>
    </source>
</evidence>
<comment type="similarity">
    <text evidence="2 11">Belongs to the peptidase C54 family.</text>
</comment>
<dbReference type="InterPro" id="IPR038765">
    <property type="entry name" value="Papain-like_cys_pep_sf"/>
</dbReference>
<organism evidence="13 14">
    <name type="scientific">Dimorphilus gyrociliatus</name>
    <dbReference type="NCBI Taxonomy" id="2664684"/>
    <lineage>
        <taxon>Eukaryota</taxon>
        <taxon>Metazoa</taxon>
        <taxon>Spiralia</taxon>
        <taxon>Lophotrochozoa</taxon>
        <taxon>Annelida</taxon>
        <taxon>Polychaeta</taxon>
        <taxon>Polychaeta incertae sedis</taxon>
        <taxon>Dinophilidae</taxon>
        <taxon>Dimorphilus</taxon>
    </lineage>
</organism>
<dbReference type="PANTHER" id="PTHR22624:SF52">
    <property type="entry name" value="CYSTEINE PROTEASE"/>
    <property type="match status" value="1"/>
</dbReference>
<evidence type="ECO:0000256" key="5">
    <source>
        <dbReference type="ARBA" id="ARBA00022670"/>
    </source>
</evidence>
<sequence length="506" mass="58268">MNNCTGANACNPPVNDIESFQSWSDIDDIRSSLRRSRSFEHVEHDLLDSCSEVHVDGPASWDMCSSMYNAPPEENMNDRFKALSVRNNLPDMDNSSNKTEEKRDIKTELFAKLNNFRHGFILKTKTQFSYDHPIILLGNLYHRKSSSMPLTIPHDFRRSLIAEGKLGMEEFKRDIYTRIRFTYRQNMHPLPNSDNLKTDLGWGCMLRVGQMMLGFAISQHLLNRSWRLQQNSCELSTHRSIIELFNDYSEPLGPLSIHAMIEIARNYGKKAKDWFGPATMACIIKDCIEDMNTNRKKKKCILEYSSVNPLSRFCVYIAENCTVFMKDVEKLAMDGEGNWKSVLILIPVRLGGEKLNRDYAECLKGILSFDGCAGVLGGKPRHSVWVCGSQEDEFIYLDPHLCQESVNLKDEMTSIETFHCREPRKMSFGKLDPSCTICFICKSRQHLSELRENIQKYCITKERRNDSTPPMKYPVFSIIDKESTPAQALSINRNSRDNHFEDFVLL</sequence>
<dbReference type="GO" id="GO:0019786">
    <property type="term" value="F:protein-phosphatidylethanolamide deconjugating activity"/>
    <property type="evidence" value="ECO:0007669"/>
    <property type="project" value="InterPro"/>
</dbReference>
<dbReference type="Pfam" id="PF03416">
    <property type="entry name" value="Peptidase_C54"/>
    <property type="match status" value="1"/>
</dbReference>
<dbReference type="AlphaFoldDB" id="A0A7I8WAH8"/>
<dbReference type="OrthoDB" id="2960936at2759"/>
<keyword evidence="8 11" id="KW-0653">Protein transport</keyword>
<keyword evidence="5 11" id="KW-0645">Protease</keyword>
<keyword evidence="7" id="KW-0788">Thiol protease</keyword>
<dbReference type="PANTHER" id="PTHR22624">
    <property type="entry name" value="CYSTEINE PROTEASE ATG4"/>
    <property type="match status" value="1"/>
</dbReference>
<gene>
    <name evidence="13" type="ORF">DGYR_LOCUS12567</name>
</gene>
<evidence type="ECO:0000256" key="3">
    <source>
        <dbReference type="ARBA" id="ARBA00022448"/>
    </source>
</evidence>
<keyword evidence="3" id="KW-0813">Transport</keyword>
<evidence type="ECO:0000256" key="4">
    <source>
        <dbReference type="ARBA" id="ARBA00022490"/>
    </source>
</evidence>
<dbReference type="Proteomes" id="UP000549394">
    <property type="component" value="Unassembled WGS sequence"/>
</dbReference>
<dbReference type="InterPro" id="IPR046792">
    <property type="entry name" value="Peptidase_C54_cat"/>
</dbReference>
<evidence type="ECO:0000313" key="14">
    <source>
        <dbReference type="Proteomes" id="UP000549394"/>
    </source>
</evidence>
<dbReference type="GO" id="GO:0034727">
    <property type="term" value="P:piecemeal microautophagy of the nucleus"/>
    <property type="evidence" value="ECO:0007669"/>
    <property type="project" value="TreeGrafter"/>
</dbReference>
<dbReference type="GO" id="GO:0000045">
    <property type="term" value="P:autophagosome assembly"/>
    <property type="evidence" value="ECO:0007669"/>
    <property type="project" value="TreeGrafter"/>
</dbReference>
<proteinExistence type="inferred from homology"/>
<dbReference type="GO" id="GO:0035973">
    <property type="term" value="P:aggrephagy"/>
    <property type="evidence" value="ECO:0007669"/>
    <property type="project" value="TreeGrafter"/>
</dbReference>
<protein>
    <recommendedName>
        <fullName evidence="11">Cysteine protease</fullName>
        <ecNumber evidence="11">3.4.22.-</ecNumber>
    </recommendedName>
</protein>
<evidence type="ECO:0000256" key="9">
    <source>
        <dbReference type="ARBA" id="ARBA00023006"/>
    </source>
</evidence>
<accession>A0A7I8WAH8</accession>
<feature type="domain" description="Peptidase C54 catalytic" evidence="12">
    <location>
        <begin position="169"/>
        <end position="452"/>
    </location>
</feature>
<comment type="caution">
    <text evidence="13">The sequence shown here is derived from an EMBL/GenBank/DDBJ whole genome shotgun (WGS) entry which is preliminary data.</text>
</comment>
<keyword evidence="6 11" id="KW-0378">Hydrolase</keyword>
<evidence type="ECO:0000313" key="13">
    <source>
        <dbReference type="EMBL" id="CAD5125135.1"/>
    </source>
</evidence>
<dbReference type="EC" id="3.4.22.-" evidence="11"/>
<comment type="catalytic activity">
    <reaction evidence="10">
        <text>[protein]-C-terminal L-amino acid-glycyl-phosphatidylethanolamide + H2O = [protein]-C-terminal L-amino acid-glycine + a 1,2-diacyl-sn-glycero-3-phosphoethanolamine</text>
        <dbReference type="Rhea" id="RHEA:67548"/>
        <dbReference type="Rhea" id="RHEA-COMP:17323"/>
        <dbReference type="Rhea" id="RHEA-COMP:17324"/>
        <dbReference type="ChEBI" id="CHEBI:15377"/>
        <dbReference type="ChEBI" id="CHEBI:64612"/>
        <dbReference type="ChEBI" id="CHEBI:172940"/>
        <dbReference type="ChEBI" id="CHEBI:172941"/>
    </reaction>
    <physiologicalReaction direction="left-to-right" evidence="10">
        <dbReference type="Rhea" id="RHEA:67549"/>
    </physiologicalReaction>
</comment>
<comment type="function">
    <text evidence="11">Cysteine protease that plays a key role in autophagy by mediating both proteolytic activation and delipidation of ATG8 family proteins.</text>
</comment>
<comment type="subcellular location">
    <subcellularLocation>
        <location evidence="1 11">Cytoplasm</location>
    </subcellularLocation>
</comment>
<evidence type="ECO:0000256" key="2">
    <source>
        <dbReference type="ARBA" id="ARBA00010958"/>
    </source>
</evidence>
<evidence type="ECO:0000256" key="1">
    <source>
        <dbReference type="ARBA" id="ARBA00004496"/>
    </source>
</evidence>
<dbReference type="EMBL" id="CAJFCJ010000025">
    <property type="protein sequence ID" value="CAD5125135.1"/>
    <property type="molecule type" value="Genomic_DNA"/>
</dbReference>
<dbReference type="InterPro" id="IPR005078">
    <property type="entry name" value="Peptidase_C54"/>
</dbReference>
<keyword evidence="14" id="KW-1185">Reference proteome</keyword>
<dbReference type="GO" id="GO:0015031">
    <property type="term" value="P:protein transport"/>
    <property type="evidence" value="ECO:0007669"/>
    <property type="project" value="UniProtKB-KW"/>
</dbReference>
<dbReference type="GO" id="GO:0000423">
    <property type="term" value="P:mitophagy"/>
    <property type="evidence" value="ECO:0007669"/>
    <property type="project" value="TreeGrafter"/>
</dbReference>
<keyword evidence="4 11" id="KW-0963">Cytoplasm</keyword>
<reference evidence="13 14" key="1">
    <citation type="submission" date="2020-08" db="EMBL/GenBank/DDBJ databases">
        <authorList>
            <person name="Hejnol A."/>
        </authorList>
    </citation>
    <scope>NUCLEOTIDE SEQUENCE [LARGE SCALE GENOMIC DNA]</scope>
</reference>